<name>A0A7J7CXX1_TRIWF</name>
<comment type="subunit">
    <text evidence="6">Hexamer; each subunit is composed of an acidic and a basic chain derived from a single precursor and linked by a disulfide bond.</text>
</comment>
<dbReference type="GO" id="GO:0048316">
    <property type="term" value="P:seed development"/>
    <property type="evidence" value="ECO:0007669"/>
    <property type="project" value="UniProtKB-ARBA"/>
</dbReference>
<dbReference type="Proteomes" id="UP000593562">
    <property type="component" value="Unassembled WGS sequence"/>
</dbReference>
<dbReference type="PROSITE" id="PS51257">
    <property type="entry name" value="PROKAR_LIPOPROTEIN"/>
    <property type="match status" value="1"/>
</dbReference>
<feature type="domain" description="Cupin type-1" evidence="8">
    <location>
        <begin position="307"/>
        <end position="456"/>
    </location>
</feature>
<dbReference type="PROSITE" id="PS00305">
    <property type="entry name" value="11S_SEED_STORAGE"/>
    <property type="match status" value="1"/>
</dbReference>
<feature type="chain" id="PRO_5029943454" evidence="6">
    <location>
        <begin position="24"/>
        <end position="480"/>
    </location>
</feature>
<proteinExistence type="inferred from homology"/>
<reference evidence="9 10" key="1">
    <citation type="journal article" date="2020" name="Nat. Commun.">
        <title>Genome of Tripterygium wilfordii and identification of cytochrome P450 involved in triptolide biosynthesis.</title>
        <authorList>
            <person name="Tu L."/>
            <person name="Su P."/>
            <person name="Zhang Z."/>
            <person name="Gao L."/>
            <person name="Wang J."/>
            <person name="Hu T."/>
            <person name="Zhou J."/>
            <person name="Zhang Y."/>
            <person name="Zhao Y."/>
            <person name="Liu Y."/>
            <person name="Song Y."/>
            <person name="Tong Y."/>
            <person name="Lu Y."/>
            <person name="Yang J."/>
            <person name="Xu C."/>
            <person name="Jia M."/>
            <person name="Peters R.J."/>
            <person name="Huang L."/>
            <person name="Gao W."/>
        </authorList>
    </citation>
    <scope>NUCLEOTIDE SEQUENCE [LARGE SCALE GENOMIC DNA]</scope>
    <source>
        <strain evidence="10">cv. XIE 37</strain>
        <tissue evidence="9">Leaf</tissue>
    </source>
</reference>
<feature type="domain" description="Cupin type-1" evidence="8">
    <location>
        <begin position="39"/>
        <end position="248"/>
    </location>
</feature>
<evidence type="ECO:0000256" key="6">
    <source>
        <dbReference type="RuleBase" id="RU003681"/>
    </source>
</evidence>
<dbReference type="InParanoid" id="A0A7J7CXX1"/>
<dbReference type="GO" id="GO:0045735">
    <property type="term" value="F:nutrient reservoir activity"/>
    <property type="evidence" value="ECO:0007669"/>
    <property type="project" value="UniProtKB-KW"/>
</dbReference>
<protein>
    <submittedName>
        <fullName evidence="9">Legumin family protein</fullName>
    </submittedName>
</protein>
<evidence type="ECO:0000313" key="9">
    <source>
        <dbReference type="EMBL" id="KAF5738942.1"/>
    </source>
</evidence>
<evidence type="ECO:0000256" key="1">
    <source>
        <dbReference type="ARBA" id="ARBA00007178"/>
    </source>
</evidence>
<dbReference type="PANTHER" id="PTHR31189:SF35">
    <property type="entry name" value="12S SEED STORAGE PROTEIN CRB"/>
    <property type="match status" value="1"/>
</dbReference>
<keyword evidence="5 6" id="KW-1015">Disulfide bond</keyword>
<evidence type="ECO:0000313" key="10">
    <source>
        <dbReference type="Proteomes" id="UP000593562"/>
    </source>
</evidence>
<dbReference type="SMART" id="SM00835">
    <property type="entry name" value="Cupin_1"/>
    <property type="match status" value="2"/>
</dbReference>
<evidence type="ECO:0000256" key="3">
    <source>
        <dbReference type="ARBA" id="ARBA00022761"/>
    </source>
</evidence>
<evidence type="ECO:0000259" key="8">
    <source>
        <dbReference type="SMART" id="SM00835"/>
    </source>
</evidence>
<dbReference type="PRINTS" id="PR00439">
    <property type="entry name" value="11SGLOBULIN"/>
</dbReference>
<feature type="compositionally biased region" description="Low complexity" evidence="7">
    <location>
        <begin position="114"/>
        <end position="125"/>
    </location>
</feature>
<dbReference type="InterPro" id="IPR006045">
    <property type="entry name" value="Cupin_1"/>
</dbReference>
<dbReference type="FunFam" id="2.60.120.10:FF:000073">
    <property type="entry name" value="Glycinin G1"/>
    <property type="match status" value="1"/>
</dbReference>
<comment type="caution">
    <text evidence="9">The sequence shown here is derived from an EMBL/GenBank/DDBJ whole genome shotgun (WGS) entry which is preliminary data.</text>
</comment>
<evidence type="ECO:0000256" key="5">
    <source>
        <dbReference type="ARBA" id="ARBA00023157"/>
    </source>
</evidence>
<dbReference type="Pfam" id="PF00190">
    <property type="entry name" value="Cupin_1"/>
    <property type="match status" value="2"/>
</dbReference>
<keyword evidence="10" id="KW-1185">Reference proteome</keyword>
<dbReference type="AlphaFoldDB" id="A0A7J7CXX1"/>
<evidence type="ECO:0000256" key="4">
    <source>
        <dbReference type="ARBA" id="ARBA00023129"/>
    </source>
</evidence>
<evidence type="ECO:0000256" key="7">
    <source>
        <dbReference type="SAM" id="MobiDB-lite"/>
    </source>
</evidence>
<dbReference type="InterPro" id="IPR050253">
    <property type="entry name" value="Seed_Storage-Functional"/>
</dbReference>
<keyword evidence="3 6" id="KW-0758">Storage protein</keyword>
<dbReference type="CDD" id="cd02242">
    <property type="entry name" value="cupin_11S_legumin_N"/>
    <property type="match status" value="1"/>
</dbReference>
<organism evidence="9 10">
    <name type="scientific">Tripterygium wilfordii</name>
    <name type="common">Thunder God vine</name>
    <dbReference type="NCBI Taxonomy" id="458696"/>
    <lineage>
        <taxon>Eukaryota</taxon>
        <taxon>Viridiplantae</taxon>
        <taxon>Streptophyta</taxon>
        <taxon>Embryophyta</taxon>
        <taxon>Tracheophyta</taxon>
        <taxon>Spermatophyta</taxon>
        <taxon>Magnoliopsida</taxon>
        <taxon>eudicotyledons</taxon>
        <taxon>Gunneridae</taxon>
        <taxon>Pentapetalae</taxon>
        <taxon>rosids</taxon>
        <taxon>fabids</taxon>
        <taxon>Celastrales</taxon>
        <taxon>Celastraceae</taxon>
        <taxon>Tripterygium</taxon>
    </lineage>
</organism>
<dbReference type="InterPro" id="IPR022379">
    <property type="entry name" value="11S_seedstore_CS"/>
</dbReference>
<feature type="region of interest" description="Disordered" evidence="7">
    <location>
        <begin position="459"/>
        <end position="480"/>
    </location>
</feature>
<feature type="compositionally biased region" description="Basic and acidic residues" evidence="7">
    <location>
        <begin position="277"/>
        <end position="291"/>
    </location>
</feature>
<dbReference type="EMBL" id="JAAARO010000012">
    <property type="protein sequence ID" value="KAF5738942.1"/>
    <property type="molecule type" value="Genomic_DNA"/>
</dbReference>
<gene>
    <name evidence="9" type="ORF">HS088_TW12G00138</name>
</gene>
<keyword evidence="2 6" id="KW-0732">Signal</keyword>
<accession>A0A7J7CXX1</accession>
<dbReference type="CDD" id="cd02243">
    <property type="entry name" value="cupin_11S_legumin_C"/>
    <property type="match status" value="1"/>
</dbReference>
<dbReference type="Gene3D" id="2.60.120.10">
    <property type="entry name" value="Jelly Rolls"/>
    <property type="match status" value="2"/>
</dbReference>
<feature type="region of interest" description="Disordered" evidence="7">
    <location>
        <begin position="264"/>
        <end position="293"/>
    </location>
</feature>
<dbReference type="PANTHER" id="PTHR31189">
    <property type="entry name" value="OS03G0336100 PROTEIN-RELATED"/>
    <property type="match status" value="1"/>
</dbReference>
<feature type="signal peptide" evidence="6">
    <location>
        <begin position="1"/>
        <end position="23"/>
    </location>
</feature>
<dbReference type="SUPFAM" id="SSF51182">
    <property type="entry name" value="RmlC-like cupins"/>
    <property type="match status" value="1"/>
</dbReference>
<feature type="region of interest" description="Disordered" evidence="7">
    <location>
        <begin position="113"/>
        <end position="135"/>
    </location>
</feature>
<dbReference type="InterPro" id="IPR014710">
    <property type="entry name" value="RmlC-like_jellyroll"/>
</dbReference>
<sequence>MAKTTSLLSLSLCFLVFFTGCLARQQWQQTQNQCQLDRIEALEPNNRIDCEAGRIESWDPSHDQFQCAGVAVVRRRIDPNGLLLPHYSNSPQLIYIIKGRGINGAVLSGCPETFQDSQGSSQQKQGSRRFQDQHQKIQHFRQGDIFFVPAGIPYWAYNNGNEEVISVTLVDTSNNANQLDLHPRKFHLAGNPEQEFEPQEEQRRSGEKGRNHARGQQGREQRSCNNVFCGFDSRILAEAFNVDQKLIERIQNEKDDRGQIVNVKGGELQVVRPPSLQDERSEQEESRRRYGSDNGIEETMCSWRLRENLGDPSRADIYSPEAGRISTVNSFNLPILRWYQLSAEYGVLKNNALLVPHYNLNAHSIVYATSGRARIQIVDNYGQTVFDGELNEGQVLTVPQNFAIVKRAESQRFEWIAFKTNDNAMITTLAGKTSAIRGIPADVLANAFQISPEEASRLKFNRKESTVSQGRGSPGKRADA</sequence>
<dbReference type="FunCoup" id="A0A7J7CXX1">
    <property type="interactions" value="461"/>
</dbReference>
<feature type="compositionally biased region" description="Basic and acidic residues" evidence="7">
    <location>
        <begin position="200"/>
        <end position="210"/>
    </location>
</feature>
<dbReference type="InterPro" id="IPR006044">
    <property type="entry name" value="11S_seedstore_pln"/>
</dbReference>
<evidence type="ECO:0000256" key="2">
    <source>
        <dbReference type="ARBA" id="ARBA00022729"/>
    </source>
</evidence>
<dbReference type="OrthoDB" id="2016041at2759"/>
<feature type="region of interest" description="Disordered" evidence="7">
    <location>
        <begin position="188"/>
        <end position="221"/>
    </location>
</feature>
<keyword evidence="4 6" id="KW-0708">Seed storage protein</keyword>
<comment type="function">
    <text evidence="6">Seed storage protein.</text>
</comment>
<comment type="similarity">
    <text evidence="1 6">Belongs to the 11S seed storage protein (globulins) family.</text>
</comment>
<dbReference type="InterPro" id="IPR011051">
    <property type="entry name" value="RmlC_Cupin_sf"/>
</dbReference>